<comment type="caution">
    <text evidence="2">The sequence shown here is derived from an EMBL/GenBank/DDBJ whole genome shotgun (WGS) entry which is preliminary data.</text>
</comment>
<organism evidence="2 3">
    <name type="scientific">Mucuna pruriens</name>
    <name type="common">Velvet bean</name>
    <name type="synonym">Dolichos pruriens</name>
    <dbReference type="NCBI Taxonomy" id="157652"/>
    <lineage>
        <taxon>Eukaryota</taxon>
        <taxon>Viridiplantae</taxon>
        <taxon>Streptophyta</taxon>
        <taxon>Embryophyta</taxon>
        <taxon>Tracheophyta</taxon>
        <taxon>Spermatophyta</taxon>
        <taxon>Magnoliopsida</taxon>
        <taxon>eudicotyledons</taxon>
        <taxon>Gunneridae</taxon>
        <taxon>Pentapetalae</taxon>
        <taxon>rosids</taxon>
        <taxon>fabids</taxon>
        <taxon>Fabales</taxon>
        <taxon>Fabaceae</taxon>
        <taxon>Papilionoideae</taxon>
        <taxon>50 kb inversion clade</taxon>
        <taxon>NPAAA clade</taxon>
        <taxon>indigoferoid/millettioid clade</taxon>
        <taxon>Phaseoleae</taxon>
        <taxon>Mucuna</taxon>
    </lineage>
</organism>
<feature type="non-terminal residue" evidence="2">
    <location>
        <position position="1"/>
    </location>
</feature>
<feature type="compositionally biased region" description="Basic and acidic residues" evidence="1">
    <location>
        <begin position="14"/>
        <end position="26"/>
    </location>
</feature>
<protein>
    <submittedName>
        <fullName evidence="2">Uncharacterized protein</fullName>
    </submittedName>
</protein>
<sequence length="102" mass="10966">MAANAPIAIGSSKNGREPNPRDRERTSTPSSMAMSIAAKMALSVHPTLSLHTLYIARCHASCSALSVSKNASVLYESSSGFCRSVGSVEEVFKRRLFRSAFD</sequence>
<feature type="region of interest" description="Disordered" evidence="1">
    <location>
        <begin position="1"/>
        <end position="30"/>
    </location>
</feature>
<accession>A0A371HIT7</accession>
<reference evidence="2" key="1">
    <citation type="submission" date="2018-05" db="EMBL/GenBank/DDBJ databases">
        <title>Draft genome of Mucuna pruriens seed.</title>
        <authorList>
            <person name="Nnadi N.E."/>
            <person name="Vos R."/>
            <person name="Hasami M.H."/>
            <person name="Devisetty U.K."/>
            <person name="Aguiy J.C."/>
        </authorList>
    </citation>
    <scope>NUCLEOTIDE SEQUENCE [LARGE SCALE GENOMIC DNA]</scope>
    <source>
        <strain evidence="2">JCA_2017</strain>
    </source>
</reference>
<evidence type="ECO:0000313" key="2">
    <source>
        <dbReference type="EMBL" id="RDY02716.1"/>
    </source>
</evidence>
<dbReference type="Proteomes" id="UP000257109">
    <property type="component" value="Unassembled WGS sequence"/>
</dbReference>
<dbReference type="EMBL" id="QJKJ01002474">
    <property type="protein sequence ID" value="RDY02716.1"/>
    <property type="molecule type" value="Genomic_DNA"/>
</dbReference>
<name>A0A371HIT7_MUCPR</name>
<gene>
    <name evidence="2" type="ORF">CR513_13786</name>
</gene>
<evidence type="ECO:0000256" key="1">
    <source>
        <dbReference type="SAM" id="MobiDB-lite"/>
    </source>
</evidence>
<keyword evidence="3" id="KW-1185">Reference proteome</keyword>
<dbReference type="AlphaFoldDB" id="A0A371HIT7"/>
<evidence type="ECO:0000313" key="3">
    <source>
        <dbReference type="Proteomes" id="UP000257109"/>
    </source>
</evidence>
<proteinExistence type="predicted"/>